<dbReference type="Pfam" id="PF00378">
    <property type="entry name" value="ECH_1"/>
    <property type="match status" value="1"/>
</dbReference>
<name>A0A073J712_9RHOB</name>
<dbReference type="CDD" id="cd06558">
    <property type="entry name" value="crotonase-like"/>
    <property type="match status" value="1"/>
</dbReference>
<dbReference type="GO" id="GO:0016829">
    <property type="term" value="F:lyase activity"/>
    <property type="evidence" value="ECO:0007669"/>
    <property type="project" value="UniProtKB-KW"/>
</dbReference>
<sequence length="250" mass="26667">MADHTWITRSDRGDGIVELVLNHAPVNALEPATLMGFHNVMNDLSADDDVRVIILSSGCKVFSAGLNLKQAQHFDLNEQRAIVDALNLGFMALFECPKPVICAINGPAIAGGLFFVLASDHRISVPHAKFGLAEVRVGLDFPAGPLGIAQAVLDANMTRRLMMRGQPIDAKEALAVGLIDEIVEADTLAQAALDAAREFSQIPPAAYAAVKRQLRSDATVRTKAAIAAETAANQPWFTDETAAAMARMIG</sequence>
<reference evidence="3 4" key="1">
    <citation type="submission" date="2014-01" db="EMBL/GenBank/DDBJ databases">
        <title>Sulfitobacter sp. H3 (MCCC 1A00686) Genome Sequencing.</title>
        <authorList>
            <person name="Lai Q."/>
            <person name="Hong Z."/>
        </authorList>
    </citation>
    <scope>NUCLEOTIDE SEQUENCE [LARGE SCALE GENOMIC DNA]</scope>
    <source>
        <strain evidence="3 4">H3</strain>
    </source>
</reference>
<dbReference type="InterPro" id="IPR001753">
    <property type="entry name" value="Enoyl-CoA_hydra/iso"/>
</dbReference>
<keyword evidence="2" id="KW-0456">Lyase</keyword>
<protein>
    <submittedName>
        <fullName evidence="3">Crotonase</fullName>
    </submittedName>
</protein>
<gene>
    <name evidence="3" type="ORF">SUH3_00855</name>
</gene>
<evidence type="ECO:0000256" key="1">
    <source>
        <dbReference type="ARBA" id="ARBA00023098"/>
    </source>
</evidence>
<dbReference type="PANTHER" id="PTHR11941">
    <property type="entry name" value="ENOYL-COA HYDRATASE-RELATED"/>
    <property type="match status" value="1"/>
</dbReference>
<keyword evidence="4" id="KW-1185">Reference proteome</keyword>
<evidence type="ECO:0000256" key="2">
    <source>
        <dbReference type="ARBA" id="ARBA00023239"/>
    </source>
</evidence>
<dbReference type="Gene3D" id="3.90.226.10">
    <property type="entry name" value="2-enoyl-CoA Hydratase, Chain A, domain 1"/>
    <property type="match status" value="1"/>
</dbReference>
<proteinExistence type="predicted"/>
<dbReference type="OrthoDB" id="8640486at2"/>
<dbReference type="PANTHER" id="PTHR11941:SF169">
    <property type="entry name" value="(7AS)-7A-METHYL-1,5-DIOXO-2,3,5,6,7,7A-HEXAHYDRO-1H-INDENE-CARBOXYL-COA HYDROLASE"/>
    <property type="match status" value="1"/>
</dbReference>
<dbReference type="GeneID" id="68870097"/>
<evidence type="ECO:0000313" key="4">
    <source>
        <dbReference type="Proteomes" id="UP000027746"/>
    </source>
</evidence>
<organism evidence="3 4">
    <name type="scientific">Pseudosulfitobacter pseudonitzschiae</name>
    <dbReference type="NCBI Taxonomy" id="1402135"/>
    <lineage>
        <taxon>Bacteria</taxon>
        <taxon>Pseudomonadati</taxon>
        <taxon>Pseudomonadota</taxon>
        <taxon>Alphaproteobacteria</taxon>
        <taxon>Rhodobacterales</taxon>
        <taxon>Roseobacteraceae</taxon>
        <taxon>Pseudosulfitobacter</taxon>
    </lineage>
</organism>
<dbReference type="InterPro" id="IPR029045">
    <property type="entry name" value="ClpP/crotonase-like_dom_sf"/>
</dbReference>
<dbReference type="RefSeq" id="WP_037921985.1">
    <property type="nucleotide sequence ID" value="NZ_CP054599.1"/>
</dbReference>
<accession>A0A073J712</accession>
<dbReference type="EMBL" id="JAMD01000001">
    <property type="protein sequence ID" value="KEJ97565.1"/>
    <property type="molecule type" value="Genomic_DNA"/>
</dbReference>
<keyword evidence="1" id="KW-0443">Lipid metabolism</keyword>
<dbReference type="GO" id="GO:0006635">
    <property type="term" value="P:fatty acid beta-oxidation"/>
    <property type="evidence" value="ECO:0007669"/>
    <property type="project" value="TreeGrafter"/>
</dbReference>
<comment type="caution">
    <text evidence="3">The sequence shown here is derived from an EMBL/GenBank/DDBJ whole genome shotgun (WGS) entry which is preliminary data.</text>
</comment>
<dbReference type="AlphaFoldDB" id="A0A073J712"/>
<evidence type="ECO:0000313" key="3">
    <source>
        <dbReference type="EMBL" id="KEJ97565.1"/>
    </source>
</evidence>
<dbReference type="SUPFAM" id="SSF52096">
    <property type="entry name" value="ClpP/crotonase"/>
    <property type="match status" value="1"/>
</dbReference>
<dbReference type="Proteomes" id="UP000027746">
    <property type="component" value="Unassembled WGS sequence"/>
</dbReference>